<feature type="transmembrane region" description="Helical" evidence="2">
    <location>
        <begin position="74"/>
        <end position="92"/>
    </location>
</feature>
<sequence length="402" mass="43846">MENVSLPGDRLIMAVSSKTDAHVQAWLMQPQVQAFLAQLCAYAYGVALMVWLVQDGQRVGEMLNGTRGHSQLAHKLRFWFCAALLVLCVEMIDVEQALAAGAFVYAPILALLGLLRYSAIALHRASVQVETLVLCFEPDIKALLAQLKAHYALLRQACHEMSIQALMFLATSTMDAAQDAQRSAQQLNVLTTVLQQSDPLDELEHEVAPSASGIVARDQRDGQTENNSDGKAHRGRVHAAQHAPASGTGGREGERGLANTPVLASPPRFFTGGLGLQRARSASDARALRGKSQVFLSCDARLQTVTSSKSRLDHSTTATARRESAASLRSIRGALEREMVHAGDFDTRQSHSSGSSSRLPTSRKYERIRALRAELLQASRLRGQEHQRAHANPRELSFSSQL</sequence>
<feature type="region of interest" description="Disordered" evidence="1">
    <location>
        <begin position="306"/>
        <end position="327"/>
    </location>
</feature>
<keyword evidence="2" id="KW-0812">Transmembrane</keyword>
<feature type="compositionally biased region" description="Low complexity" evidence="1">
    <location>
        <begin position="350"/>
        <end position="362"/>
    </location>
</feature>
<accession>A0A5J4YRH1</accession>
<evidence type="ECO:0000313" key="4">
    <source>
        <dbReference type="Proteomes" id="UP000324585"/>
    </source>
</evidence>
<keyword evidence="2" id="KW-1133">Transmembrane helix</keyword>
<dbReference type="Proteomes" id="UP000324585">
    <property type="component" value="Unassembled WGS sequence"/>
</dbReference>
<dbReference type="EMBL" id="VRMN01000006">
    <property type="protein sequence ID" value="KAA8493865.1"/>
    <property type="molecule type" value="Genomic_DNA"/>
</dbReference>
<feature type="compositionally biased region" description="Basic and acidic residues" evidence="1">
    <location>
        <begin position="310"/>
        <end position="324"/>
    </location>
</feature>
<protein>
    <recommendedName>
        <fullName evidence="5">Transmembrane protein</fullName>
    </recommendedName>
</protein>
<feature type="region of interest" description="Disordered" evidence="1">
    <location>
        <begin position="342"/>
        <end position="364"/>
    </location>
</feature>
<feature type="region of interest" description="Disordered" evidence="1">
    <location>
        <begin position="381"/>
        <end position="402"/>
    </location>
</feature>
<evidence type="ECO:0000256" key="1">
    <source>
        <dbReference type="SAM" id="MobiDB-lite"/>
    </source>
</evidence>
<gene>
    <name evidence="3" type="ORF">FVE85_5002</name>
</gene>
<keyword evidence="2" id="KW-0472">Membrane</keyword>
<evidence type="ECO:0000313" key="3">
    <source>
        <dbReference type="EMBL" id="KAA8493865.1"/>
    </source>
</evidence>
<name>A0A5J4YRH1_PORPP</name>
<feature type="transmembrane region" description="Helical" evidence="2">
    <location>
        <begin position="98"/>
        <end position="115"/>
    </location>
</feature>
<feature type="transmembrane region" description="Helical" evidence="2">
    <location>
        <begin position="35"/>
        <end position="53"/>
    </location>
</feature>
<proteinExistence type="predicted"/>
<feature type="region of interest" description="Disordered" evidence="1">
    <location>
        <begin position="205"/>
        <end position="264"/>
    </location>
</feature>
<dbReference type="AlphaFoldDB" id="A0A5J4YRH1"/>
<evidence type="ECO:0000256" key="2">
    <source>
        <dbReference type="SAM" id="Phobius"/>
    </source>
</evidence>
<feature type="compositionally biased region" description="Basic and acidic residues" evidence="1">
    <location>
        <begin position="217"/>
        <end position="232"/>
    </location>
</feature>
<keyword evidence="4" id="KW-1185">Reference proteome</keyword>
<reference evidence="4" key="1">
    <citation type="journal article" date="2019" name="Nat. Commun.">
        <title>Expansion of phycobilisome linker gene families in mesophilic red algae.</title>
        <authorList>
            <person name="Lee J."/>
            <person name="Kim D."/>
            <person name="Bhattacharya D."/>
            <person name="Yoon H.S."/>
        </authorList>
    </citation>
    <scope>NUCLEOTIDE SEQUENCE [LARGE SCALE GENOMIC DNA]</scope>
    <source>
        <strain evidence="4">CCMP 1328</strain>
    </source>
</reference>
<organism evidence="3 4">
    <name type="scientific">Porphyridium purpureum</name>
    <name type="common">Red alga</name>
    <name type="synonym">Porphyridium cruentum</name>
    <dbReference type="NCBI Taxonomy" id="35688"/>
    <lineage>
        <taxon>Eukaryota</taxon>
        <taxon>Rhodophyta</taxon>
        <taxon>Bangiophyceae</taxon>
        <taxon>Porphyridiales</taxon>
        <taxon>Porphyridiaceae</taxon>
        <taxon>Porphyridium</taxon>
    </lineage>
</organism>
<comment type="caution">
    <text evidence="3">The sequence shown here is derived from an EMBL/GenBank/DDBJ whole genome shotgun (WGS) entry which is preliminary data.</text>
</comment>
<evidence type="ECO:0008006" key="5">
    <source>
        <dbReference type="Google" id="ProtNLM"/>
    </source>
</evidence>